<dbReference type="AlphaFoldDB" id="A0A0K8W567"/>
<sequence length="380" mass="42841">MGARQLRLPGESFKVNLPNTRNQLPINTSLPHPILIEQSRSYDQDLKMKGLIPPHIAAVPTHVLAPKRKASEWETRSSQFIIPNNPDEPINLAIKQHHLNMPARSESEPIDLSSHAVDVPNENSLYPALHCEVTYDNDVEMEAAPTKPNKRKLSLDNNAIQEEPICLTNYTKYSVVNSKYLRINKASVVPINFSSKVDKPSAPRPTLTAIAVEKTFKIVSDSASNSDSISFGGAVREAFRTTCAQEKQIELYKIAHKITSKQTEPDDDVYIELGPEGTLVPLNEFKKIDWTNAIEATHDLLSLVFPMHVLETHGLSRKFTLPELDYDCKIRPHLDDDKVYDIKDYVTQKTKMSSEAFTYIIARRLLKLAKAKGYNPFEIS</sequence>
<proteinExistence type="predicted"/>
<dbReference type="Gene3D" id="1.10.10.2590">
    <property type="entry name" value="BEN domain"/>
    <property type="match status" value="1"/>
</dbReference>
<gene>
    <name evidence="1" type="ORF">c0_g1_i2</name>
</gene>
<reference evidence="1" key="1">
    <citation type="submission" date="2015-06" db="EMBL/GenBank/DDBJ databases">
        <authorList>
            <person name="Hoefler B.C."/>
            <person name="Straight P.D."/>
        </authorList>
    </citation>
    <scope>NUCLEOTIDE SEQUENCE</scope>
</reference>
<dbReference type="EMBL" id="GDHF01006274">
    <property type="protein sequence ID" value="JAI46040.1"/>
    <property type="molecule type" value="Transcribed_RNA"/>
</dbReference>
<name>A0A0K8W567_BACLA</name>
<evidence type="ECO:0000313" key="1">
    <source>
        <dbReference type="EMBL" id="JAI46040.1"/>
    </source>
</evidence>
<organism evidence="1">
    <name type="scientific">Bactrocera latifrons</name>
    <name type="common">Malaysian fruit fly</name>
    <name type="synonym">Chaetodacus latifrons</name>
    <dbReference type="NCBI Taxonomy" id="174628"/>
    <lineage>
        <taxon>Eukaryota</taxon>
        <taxon>Metazoa</taxon>
        <taxon>Ecdysozoa</taxon>
        <taxon>Arthropoda</taxon>
        <taxon>Hexapoda</taxon>
        <taxon>Insecta</taxon>
        <taxon>Pterygota</taxon>
        <taxon>Neoptera</taxon>
        <taxon>Endopterygota</taxon>
        <taxon>Diptera</taxon>
        <taxon>Brachycera</taxon>
        <taxon>Muscomorpha</taxon>
        <taxon>Tephritoidea</taxon>
        <taxon>Tephritidae</taxon>
        <taxon>Bactrocera</taxon>
        <taxon>Bactrocera</taxon>
    </lineage>
</organism>
<accession>A0A0K8W567</accession>
<protein>
    <submittedName>
        <fullName evidence="1">Uncharacterized protein</fullName>
    </submittedName>
</protein>